<accession>A0A899G5S8</accession>
<dbReference type="InterPro" id="IPR029045">
    <property type="entry name" value="ClpP/crotonase-like_dom_sf"/>
</dbReference>
<dbReference type="AlphaFoldDB" id="A0A899G5S8"/>
<dbReference type="OrthoDB" id="1737613at2759"/>
<protein>
    <recommendedName>
        <fullName evidence="3">3-hydroxyisobutyryl-CoA hydrolase</fullName>
        <ecNumber evidence="3">3.1.2.4</ecNumber>
    </recommendedName>
    <alternativeName>
        <fullName evidence="6">3-hydroxyisobutyryl-coenzyme A hydrolase</fullName>
    </alternativeName>
</protein>
<dbReference type="InterPro" id="IPR045004">
    <property type="entry name" value="ECH_dom"/>
</dbReference>
<dbReference type="GO" id="GO:0006574">
    <property type="term" value="P:L-valine catabolic process"/>
    <property type="evidence" value="ECO:0007669"/>
    <property type="project" value="TreeGrafter"/>
</dbReference>
<dbReference type="PANTHER" id="PTHR43176">
    <property type="entry name" value="3-HYDROXYISOBUTYRYL-COA HYDROLASE-RELATED"/>
    <property type="match status" value="1"/>
</dbReference>
<dbReference type="GO" id="GO:0003860">
    <property type="term" value="F:3-hydroxyisobutyryl-CoA hydrolase activity"/>
    <property type="evidence" value="ECO:0007669"/>
    <property type="project" value="UniProtKB-EC"/>
</dbReference>
<organism evidence="8 9">
    <name type="scientific">Pneumocystis wakefieldiae</name>
    <dbReference type="NCBI Taxonomy" id="38082"/>
    <lineage>
        <taxon>Eukaryota</taxon>
        <taxon>Fungi</taxon>
        <taxon>Dikarya</taxon>
        <taxon>Ascomycota</taxon>
        <taxon>Taphrinomycotina</taxon>
        <taxon>Pneumocystomycetes</taxon>
        <taxon>Pneumocystaceae</taxon>
        <taxon>Pneumocystis</taxon>
    </lineage>
</organism>
<feature type="domain" description="Enoyl-CoA hydratase/isomerase" evidence="7">
    <location>
        <begin position="23"/>
        <end position="363"/>
    </location>
</feature>
<evidence type="ECO:0000313" key="9">
    <source>
        <dbReference type="Proteomes" id="UP000663699"/>
    </source>
</evidence>
<gene>
    <name evidence="8" type="ORF">MERGE_001031</name>
</gene>
<dbReference type="PROSITE" id="PS00166">
    <property type="entry name" value="ENOYL_COA_HYDRATASE"/>
    <property type="match status" value="1"/>
</dbReference>
<sequence>MAFSPAKTGSNKEVLFDSFLGLRMITLNRPEKLNALNMIMTRNIYEKLIEWKKSPLAKIILLRGINNRALSAGGDVVAIAELCRSDMEKGYKMAMEYFELEYRLDYLVATFREKPYVSLMDGVTMGGGAGLSVHAPFRVATENTVFAMPETDIGFFPDAGLSFFLSRMDGEVGKYLGMTSERLYGFDTLISGIATHYVPSDRLDSLIARLSELDTNDSSSKDYFDVVDRAIDEFSGEPPTNYKYKLGGETRQAIDRCFKYTKIGNVFKALKREGTEWANSTIDTLNRRSPTSIKVTLREIQEARRWNILQAFNNELNITSYFLKTHDFVEGIEAKLVKKPPVKPVWNPSMTSQVPNELIDTLFKTSEDSPQLNISDDFIPAEYENYPYNYGLPAEIDLKKSILSCIRNDVPANSIRDVVFDIFFKVSPNKPGLGIKLDDILFRRQLRQLKN</sequence>
<dbReference type="InterPro" id="IPR018376">
    <property type="entry name" value="Enoyl-CoA_hyd/isom_CS"/>
</dbReference>
<dbReference type="PANTHER" id="PTHR43176:SF3">
    <property type="entry name" value="3-HYDROXYISOBUTYRYL-COA HYDROLASE, MITOCHONDRIAL"/>
    <property type="match status" value="1"/>
</dbReference>
<keyword evidence="9" id="KW-1185">Reference proteome</keyword>
<comment type="subcellular location">
    <subcellularLocation>
        <location evidence="2">Mitochondrion</location>
    </subcellularLocation>
</comment>
<keyword evidence="4" id="KW-0378">Hydrolase</keyword>
<reference evidence="8" key="1">
    <citation type="submission" date="2020-06" db="EMBL/GenBank/DDBJ databases">
        <title>Genomes of multiple members of Pneumocystis genus reveal paths to human pathogen Pneumocystis jirovecii.</title>
        <authorList>
            <person name="Cisse O.H."/>
            <person name="Ma L."/>
            <person name="Dekker J."/>
            <person name="Khil P."/>
            <person name="Jo J."/>
            <person name="Brenchley J."/>
            <person name="Blair R."/>
            <person name="Pahar B."/>
            <person name="Chabe M."/>
            <person name="Van Rompay K.A."/>
            <person name="Keesler R."/>
            <person name="Sukura A."/>
            <person name="Hirsch V."/>
            <person name="Kutty G."/>
            <person name="Liu Y."/>
            <person name="Peng L."/>
            <person name="Chen J."/>
            <person name="Song J."/>
            <person name="Weissenbacher-Lang C."/>
            <person name="Xu J."/>
            <person name="Upham N.S."/>
            <person name="Stajich J.E."/>
            <person name="Cuomo C.A."/>
            <person name="Cushion M.T."/>
            <person name="Kovacs J.A."/>
        </authorList>
    </citation>
    <scope>NUCLEOTIDE SEQUENCE</scope>
    <source>
        <strain evidence="8">2A</strain>
    </source>
</reference>
<evidence type="ECO:0000259" key="7">
    <source>
        <dbReference type="Pfam" id="PF16113"/>
    </source>
</evidence>
<comment type="catalytic activity">
    <reaction evidence="1">
        <text>3-hydroxy-2-methylpropanoyl-CoA + H2O = 3-hydroxy-2-methylpropanoate + CoA + H(+)</text>
        <dbReference type="Rhea" id="RHEA:20888"/>
        <dbReference type="ChEBI" id="CHEBI:11805"/>
        <dbReference type="ChEBI" id="CHEBI:15377"/>
        <dbReference type="ChEBI" id="CHEBI:15378"/>
        <dbReference type="ChEBI" id="CHEBI:57287"/>
        <dbReference type="ChEBI" id="CHEBI:57340"/>
        <dbReference type="EC" id="3.1.2.4"/>
    </reaction>
</comment>
<evidence type="ECO:0000313" key="8">
    <source>
        <dbReference type="EMBL" id="QSL66648.1"/>
    </source>
</evidence>
<dbReference type="Gene3D" id="3.90.226.10">
    <property type="entry name" value="2-enoyl-CoA Hydratase, Chain A, domain 1"/>
    <property type="match status" value="1"/>
</dbReference>
<proteinExistence type="predicted"/>
<keyword evidence="5" id="KW-0496">Mitochondrion</keyword>
<evidence type="ECO:0000256" key="5">
    <source>
        <dbReference type="ARBA" id="ARBA00023128"/>
    </source>
</evidence>
<dbReference type="NCBIfam" id="NF004127">
    <property type="entry name" value="PRK05617.1"/>
    <property type="match status" value="1"/>
</dbReference>
<dbReference type="Pfam" id="PF16113">
    <property type="entry name" value="ECH_2"/>
    <property type="match status" value="1"/>
</dbReference>
<dbReference type="FunFam" id="3.90.226.10:FF:000026">
    <property type="entry name" value="3-hydroxyisobutyryl-CoA hydrolase, mitochondrial"/>
    <property type="match status" value="1"/>
</dbReference>
<dbReference type="SUPFAM" id="SSF52096">
    <property type="entry name" value="ClpP/crotonase"/>
    <property type="match status" value="1"/>
</dbReference>
<evidence type="ECO:0000256" key="4">
    <source>
        <dbReference type="ARBA" id="ARBA00022801"/>
    </source>
</evidence>
<dbReference type="CDD" id="cd06558">
    <property type="entry name" value="crotonase-like"/>
    <property type="match status" value="1"/>
</dbReference>
<evidence type="ECO:0000256" key="6">
    <source>
        <dbReference type="ARBA" id="ARBA00031181"/>
    </source>
</evidence>
<evidence type="ECO:0000256" key="1">
    <source>
        <dbReference type="ARBA" id="ARBA00001709"/>
    </source>
</evidence>
<dbReference type="EC" id="3.1.2.4" evidence="3"/>
<dbReference type="GO" id="GO:0005739">
    <property type="term" value="C:mitochondrion"/>
    <property type="evidence" value="ECO:0007669"/>
    <property type="project" value="UniProtKB-SubCell"/>
</dbReference>
<name>A0A899G5S8_9ASCO</name>
<dbReference type="Proteomes" id="UP000663699">
    <property type="component" value="Chromosome 13"/>
</dbReference>
<dbReference type="EMBL" id="CP054544">
    <property type="protein sequence ID" value="QSL66648.1"/>
    <property type="molecule type" value="Genomic_DNA"/>
</dbReference>
<evidence type="ECO:0000256" key="2">
    <source>
        <dbReference type="ARBA" id="ARBA00004173"/>
    </source>
</evidence>
<evidence type="ECO:0000256" key="3">
    <source>
        <dbReference type="ARBA" id="ARBA00011915"/>
    </source>
</evidence>
<dbReference type="InterPro" id="IPR032259">
    <property type="entry name" value="HIBYL-CoA-H"/>
</dbReference>